<organism evidence="2 3">
    <name type="scientific">Podila minutissima</name>
    <dbReference type="NCBI Taxonomy" id="64525"/>
    <lineage>
        <taxon>Eukaryota</taxon>
        <taxon>Fungi</taxon>
        <taxon>Fungi incertae sedis</taxon>
        <taxon>Mucoromycota</taxon>
        <taxon>Mortierellomycotina</taxon>
        <taxon>Mortierellomycetes</taxon>
        <taxon>Mortierellales</taxon>
        <taxon>Mortierellaceae</taxon>
        <taxon>Podila</taxon>
    </lineage>
</organism>
<feature type="region of interest" description="Disordered" evidence="1">
    <location>
        <begin position="63"/>
        <end position="98"/>
    </location>
</feature>
<dbReference type="Proteomes" id="UP000696485">
    <property type="component" value="Unassembled WGS sequence"/>
</dbReference>
<evidence type="ECO:0000256" key="1">
    <source>
        <dbReference type="SAM" id="MobiDB-lite"/>
    </source>
</evidence>
<proteinExistence type="predicted"/>
<evidence type="ECO:0000313" key="2">
    <source>
        <dbReference type="EMBL" id="KAF9326558.1"/>
    </source>
</evidence>
<comment type="caution">
    <text evidence="2">The sequence shown here is derived from an EMBL/GenBank/DDBJ whole genome shotgun (WGS) entry which is preliminary data.</text>
</comment>
<accession>A0A9P5VIT7</accession>
<dbReference type="AlphaFoldDB" id="A0A9P5VIT7"/>
<protein>
    <submittedName>
        <fullName evidence="2">Uncharacterized protein</fullName>
    </submittedName>
</protein>
<sequence>MTSKPSLKTDVRQKFISPDGQDLASLLSYPCELLNVRYVLWDEIVPLRIQYIGIGPYEVFAGRSRRGHSPSDNKMLDPGHQKSNALARSDGDPLLHLQ</sequence>
<feature type="compositionally biased region" description="Basic and acidic residues" evidence="1">
    <location>
        <begin position="69"/>
        <end position="80"/>
    </location>
</feature>
<gene>
    <name evidence="2" type="ORF">BG006_010027</name>
</gene>
<feature type="compositionally biased region" description="Basic and acidic residues" evidence="1">
    <location>
        <begin position="89"/>
        <end position="98"/>
    </location>
</feature>
<evidence type="ECO:0000313" key="3">
    <source>
        <dbReference type="Proteomes" id="UP000696485"/>
    </source>
</evidence>
<name>A0A9P5VIT7_9FUNG</name>
<keyword evidence="3" id="KW-1185">Reference proteome</keyword>
<reference evidence="2" key="1">
    <citation type="journal article" date="2020" name="Fungal Divers.">
        <title>Resolving the Mortierellaceae phylogeny through synthesis of multi-gene phylogenetics and phylogenomics.</title>
        <authorList>
            <person name="Vandepol N."/>
            <person name="Liber J."/>
            <person name="Desiro A."/>
            <person name="Na H."/>
            <person name="Kennedy M."/>
            <person name="Barry K."/>
            <person name="Grigoriev I.V."/>
            <person name="Miller A.N."/>
            <person name="O'Donnell K."/>
            <person name="Stajich J.E."/>
            <person name="Bonito G."/>
        </authorList>
    </citation>
    <scope>NUCLEOTIDE SEQUENCE</scope>
    <source>
        <strain evidence="2">NVP1</strain>
    </source>
</reference>
<feature type="non-terminal residue" evidence="2">
    <location>
        <position position="1"/>
    </location>
</feature>
<dbReference type="EMBL" id="JAAAUY010000767">
    <property type="protein sequence ID" value="KAF9326558.1"/>
    <property type="molecule type" value="Genomic_DNA"/>
</dbReference>